<dbReference type="InterPro" id="IPR024163">
    <property type="entry name" value="Aerotolerance_reg_N"/>
</dbReference>
<gene>
    <name evidence="4" type="ORF">SAMN06297382_1557</name>
</gene>
<evidence type="ECO:0000313" key="5">
    <source>
        <dbReference type="Proteomes" id="UP000198346"/>
    </source>
</evidence>
<dbReference type="Gene3D" id="3.40.50.880">
    <property type="match status" value="1"/>
</dbReference>
<feature type="domain" description="DUF4159" evidence="3">
    <location>
        <begin position="682"/>
        <end position="890"/>
    </location>
</feature>
<dbReference type="EMBL" id="FZQA01000003">
    <property type="protein sequence ID" value="SNT73160.1"/>
    <property type="molecule type" value="Genomic_DNA"/>
</dbReference>
<keyword evidence="1 4" id="KW-0812">Transmembrane</keyword>
<feature type="transmembrane region" description="Helical" evidence="1">
    <location>
        <begin position="6"/>
        <end position="28"/>
    </location>
</feature>
<name>A0A239PSM4_9PROT</name>
<dbReference type="InterPro" id="IPR025297">
    <property type="entry name" value="DUF4159"/>
</dbReference>
<dbReference type="PANTHER" id="PTHR37464:SF1">
    <property type="entry name" value="BLL2463 PROTEIN"/>
    <property type="match status" value="1"/>
</dbReference>
<keyword evidence="1" id="KW-1133">Transmembrane helix</keyword>
<dbReference type="Gene3D" id="3.40.50.12140">
    <property type="entry name" value="Domain of unknown function DUF4159"/>
    <property type="match status" value="1"/>
</dbReference>
<sequence length="914" mass="96180">MLSLGALSFSAPWILLALAGLPALWLVLRATPPAPKRVRFPAFIILRRLTTKEETPDRTPWWVLLLRLVIAGLVIVGLAGPVLNAPTPAQTTGPLVFAVDDTWAAAGGWRLRLDALAAGAEEAAQAGRPVFLLTTADPAGDPPQGPMTGEAARELFAALAPKPFAADRAGAAARLSRLDPALARAGGAAEIRWLSDGLAGEGDDALAEALAARGALTVYADRETPLVVLRPDRQAGAPARWRVERLRGGPEWRGALVAAARDGRELARAPAVLPAGERTARVAVDLPLALRNEVAAVAIEGARSAGAIQLADARDRRALVGFVAGEDAQQDPLLSGTRYVRKALEPYAGFLTDALDGLIRADVSVIVLHDVGRLRASDAEALAAWVERGGVLIRFAGPSLADAAQDEDLPLLPAPLRGGGRAFGGALTWETPQALAGFSKNGPFADMPPPDDVFVRRQVLAEPGGETSARTWAFLADGTPLVTGARRGDGAIALFHVPATPGWSDLPLSATFVDMLRKLTFLSLLGPSREEADAGARLSPLRVLDGFGRFRDPDPDLAGVTAAEAAAGAAPDRPPGFYGAPEAPIAVNALGPDGALEPLALSGVAETAYAQEPPARLAPPLFAAALALLLLDALVALALAGRLRLAALALLAAASAPASDLRAQPLDAALDPKAVEAALQTRLAYVRTGDPEIDRLSELGLAALSRELYRRTALEPAPPVAVDPETDDLSVYPLLYWPIAAGARPPSEQGLANIENFMRFGGLIIFDTRDDERAVAGLETPERAALRAILAQLDLPPLAALPDDHVLTRSFYLLDRLYGRMWNNPVWVQAPASAAGEANDGVTPVIIGGRDWAGAWATDRFGRPLRPMARGGERARELAYRAGINMAMVAYTGNYKSDQVHAPILLERLGRGRP</sequence>
<feature type="transmembrane region" description="Helical" evidence="1">
    <location>
        <begin position="61"/>
        <end position="83"/>
    </location>
</feature>
<dbReference type="InterPro" id="IPR029062">
    <property type="entry name" value="Class_I_gatase-like"/>
</dbReference>
<dbReference type="InterPro" id="IPR011933">
    <property type="entry name" value="Double_TM_dom"/>
</dbReference>
<keyword evidence="5" id="KW-1185">Reference proteome</keyword>
<organism evidence="4 5">
    <name type="scientific">Amphiplicatus metriothermophilus</name>
    <dbReference type="NCBI Taxonomy" id="1519374"/>
    <lineage>
        <taxon>Bacteria</taxon>
        <taxon>Pseudomonadati</taxon>
        <taxon>Pseudomonadota</taxon>
        <taxon>Alphaproteobacteria</taxon>
        <taxon>Parvularculales</taxon>
        <taxon>Parvularculaceae</taxon>
        <taxon>Amphiplicatus</taxon>
    </lineage>
</organism>
<dbReference type="OrthoDB" id="9773014at2"/>
<keyword evidence="1" id="KW-0472">Membrane</keyword>
<feature type="domain" description="Aerotolerance regulator N-terminal" evidence="2">
    <location>
        <begin position="7"/>
        <end position="81"/>
    </location>
</feature>
<dbReference type="PANTHER" id="PTHR37464">
    <property type="entry name" value="BLL2463 PROTEIN"/>
    <property type="match status" value="1"/>
</dbReference>
<dbReference type="SUPFAM" id="SSF52317">
    <property type="entry name" value="Class I glutamine amidotransferase-like"/>
    <property type="match status" value="1"/>
</dbReference>
<dbReference type="NCBIfam" id="TIGR02226">
    <property type="entry name" value="two_anch"/>
    <property type="match status" value="1"/>
</dbReference>
<accession>A0A239PSM4</accession>
<proteinExistence type="predicted"/>
<evidence type="ECO:0000259" key="3">
    <source>
        <dbReference type="Pfam" id="PF13709"/>
    </source>
</evidence>
<dbReference type="Proteomes" id="UP000198346">
    <property type="component" value="Unassembled WGS sequence"/>
</dbReference>
<protein>
    <submittedName>
        <fullName evidence="4">N-terminal double-transmembrane domain-containing protein</fullName>
    </submittedName>
</protein>
<dbReference type="RefSeq" id="WP_089412047.1">
    <property type="nucleotide sequence ID" value="NZ_FZQA01000003.1"/>
</dbReference>
<evidence type="ECO:0000256" key="1">
    <source>
        <dbReference type="SAM" id="Phobius"/>
    </source>
</evidence>
<dbReference type="Pfam" id="PF13709">
    <property type="entry name" value="DUF4159"/>
    <property type="match status" value="1"/>
</dbReference>
<evidence type="ECO:0000313" key="4">
    <source>
        <dbReference type="EMBL" id="SNT73160.1"/>
    </source>
</evidence>
<reference evidence="4 5" key="1">
    <citation type="submission" date="2017-07" db="EMBL/GenBank/DDBJ databases">
        <authorList>
            <person name="Sun Z.S."/>
            <person name="Albrecht U."/>
            <person name="Echele G."/>
            <person name="Lee C.C."/>
        </authorList>
    </citation>
    <scope>NUCLEOTIDE SEQUENCE [LARGE SCALE GENOMIC DNA]</scope>
    <source>
        <strain evidence="4 5">CGMCC 1.12710</strain>
    </source>
</reference>
<evidence type="ECO:0000259" key="2">
    <source>
        <dbReference type="Pfam" id="PF07584"/>
    </source>
</evidence>
<dbReference type="CDD" id="cd03143">
    <property type="entry name" value="A4_beta-galactosidase_middle_domain"/>
    <property type="match status" value="1"/>
</dbReference>
<dbReference type="AlphaFoldDB" id="A0A239PSM4"/>
<dbReference type="Pfam" id="PF07584">
    <property type="entry name" value="BatA"/>
    <property type="match status" value="1"/>
</dbReference>